<dbReference type="EMBL" id="CAXITT010000466">
    <property type="protein sequence ID" value="CAL1542031.1"/>
    <property type="molecule type" value="Genomic_DNA"/>
</dbReference>
<dbReference type="PROSITE" id="PS51419">
    <property type="entry name" value="RAB"/>
    <property type="match status" value="1"/>
</dbReference>
<evidence type="ECO:0000313" key="4">
    <source>
        <dbReference type="Proteomes" id="UP001497497"/>
    </source>
</evidence>
<dbReference type="SMART" id="SM00175">
    <property type="entry name" value="RAB"/>
    <property type="match status" value="1"/>
</dbReference>
<dbReference type="PRINTS" id="PR00449">
    <property type="entry name" value="RASTRNSFRMNG"/>
</dbReference>
<dbReference type="GO" id="GO:0003924">
    <property type="term" value="F:GTPase activity"/>
    <property type="evidence" value="ECO:0007669"/>
    <property type="project" value="InterPro"/>
</dbReference>
<comment type="similarity">
    <text evidence="1">Belongs to the small GTPase superfamily. RGK family.</text>
</comment>
<dbReference type="InterPro" id="IPR051641">
    <property type="entry name" value="RGK_GTP-binding_reg"/>
</dbReference>
<dbReference type="GO" id="GO:0005246">
    <property type="term" value="F:calcium channel regulator activity"/>
    <property type="evidence" value="ECO:0007669"/>
    <property type="project" value="TreeGrafter"/>
</dbReference>
<accession>A0AAV2I761</accession>
<dbReference type="GO" id="GO:0005886">
    <property type="term" value="C:plasma membrane"/>
    <property type="evidence" value="ECO:0007669"/>
    <property type="project" value="TreeGrafter"/>
</dbReference>
<dbReference type="InterPro" id="IPR001806">
    <property type="entry name" value="Small_GTPase"/>
</dbReference>
<evidence type="ECO:0000256" key="1">
    <source>
        <dbReference type="ARBA" id="ARBA00008846"/>
    </source>
</evidence>
<dbReference type="AlphaFoldDB" id="A0AAV2I761"/>
<evidence type="ECO:0000313" key="3">
    <source>
        <dbReference type="EMBL" id="CAL1542031.1"/>
    </source>
</evidence>
<dbReference type="GO" id="GO:0005525">
    <property type="term" value="F:GTP binding"/>
    <property type="evidence" value="ECO:0007669"/>
    <property type="project" value="InterPro"/>
</dbReference>
<name>A0AAV2I761_LYMST</name>
<keyword evidence="2" id="KW-0597">Phosphoprotein</keyword>
<reference evidence="3 4" key="1">
    <citation type="submission" date="2024-04" db="EMBL/GenBank/DDBJ databases">
        <authorList>
            <consortium name="Genoscope - CEA"/>
            <person name="William W."/>
        </authorList>
    </citation>
    <scope>NUCLEOTIDE SEQUENCE [LARGE SCALE GENOMIC DNA]</scope>
</reference>
<protein>
    <submittedName>
        <fullName evidence="3">Uncharacterized protein</fullName>
    </submittedName>
</protein>
<sequence length="166" mass="18697">DRELHVSVLLDGAETALEFFTPLENLDLHSVSTPDAFVIVFTIDDRLTFERATDLLYELRKMDGWAGPVILVANKCDLVRTRGVSIEEAKSVATTYDCKYIETSVVLNHNVDELLVGVVSQIRLKSAPSRKSSHSDVSCYARSKHLLNKLFRKDHLSKSCENLYVL</sequence>
<gene>
    <name evidence="3" type="ORF">GSLYS_00015637001</name>
</gene>
<dbReference type="PANTHER" id="PTHR45775">
    <property type="entry name" value="RAD, GEM/KIR FAMILY MEMBER 2, ISOFORM C"/>
    <property type="match status" value="1"/>
</dbReference>
<feature type="non-terminal residue" evidence="3">
    <location>
        <position position="1"/>
    </location>
</feature>
<organism evidence="3 4">
    <name type="scientific">Lymnaea stagnalis</name>
    <name type="common">Great pond snail</name>
    <name type="synonym">Helix stagnalis</name>
    <dbReference type="NCBI Taxonomy" id="6523"/>
    <lineage>
        <taxon>Eukaryota</taxon>
        <taxon>Metazoa</taxon>
        <taxon>Spiralia</taxon>
        <taxon>Lophotrochozoa</taxon>
        <taxon>Mollusca</taxon>
        <taxon>Gastropoda</taxon>
        <taxon>Heterobranchia</taxon>
        <taxon>Euthyneura</taxon>
        <taxon>Panpulmonata</taxon>
        <taxon>Hygrophila</taxon>
        <taxon>Lymnaeoidea</taxon>
        <taxon>Lymnaeidae</taxon>
        <taxon>Lymnaea</taxon>
    </lineage>
</organism>
<comment type="caution">
    <text evidence="3">The sequence shown here is derived from an EMBL/GenBank/DDBJ whole genome shotgun (WGS) entry which is preliminary data.</text>
</comment>
<dbReference type="PANTHER" id="PTHR45775:SF6">
    <property type="entry name" value="RAD, GEM_KIR FAMILY MEMBER 2, ISOFORM C"/>
    <property type="match status" value="1"/>
</dbReference>
<dbReference type="SUPFAM" id="SSF52540">
    <property type="entry name" value="P-loop containing nucleoside triphosphate hydrolases"/>
    <property type="match status" value="1"/>
</dbReference>
<dbReference type="Gene3D" id="3.40.50.300">
    <property type="entry name" value="P-loop containing nucleotide triphosphate hydrolases"/>
    <property type="match status" value="1"/>
</dbReference>
<dbReference type="Pfam" id="PF00071">
    <property type="entry name" value="Ras"/>
    <property type="match status" value="1"/>
</dbReference>
<dbReference type="InterPro" id="IPR027417">
    <property type="entry name" value="P-loop_NTPase"/>
</dbReference>
<dbReference type="Proteomes" id="UP001497497">
    <property type="component" value="Unassembled WGS sequence"/>
</dbReference>
<proteinExistence type="inferred from homology"/>
<dbReference type="SMART" id="SM00173">
    <property type="entry name" value="RAS"/>
    <property type="match status" value="1"/>
</dbReference>
<evidence type="ECO:0000256" key="2">
    <source>
        <dbReference type="ARBA" id="ARBA00022553"/>
    </source>
</evidence>
<keyword evidence="4" id="KW-1185">Reference proteome</keyword>
<dbReference type="PROSITE" id="PS51421">
    <property type="entry name" value="RAS"/>
    <property type="match status" value="1"/>
</dbReference>